<dbReference type="EMBL" id="BLXT01006888">
    <property type="protein sequence ID" value="GFO34342.1"/>
    <property type="molecule type" value="Genomic_DNA"/>
</dbReference>
<evidence type="ECO:0000256" key="1">
    <source>
        <dbReference type="SAM" id="MobiDB-lite"/>
    </source>
</evidence>
<dbReference type="Proteomes" id="UP000735302">
    <property type="component" value="Unassembled WGS sequence"/>
</dbReference>
<feature type="region of interest" description="Disordered" evidence="1">
    <location>
        <begin position="32"/>
        <end position="96"/>
    </location>
</feature>
<evidence type="ECO:0000313" key="3">
    <source>
        <dbReference type="Proteomes" id="UP000735302"/>
    </source>
</evidence>
<sequence length="128" mass="14887">MEASPQVCYYIASGIIMAQRWSTKMNECSLDRPARNSAVVKEKRKTKNQTGGQQQGVDTPELQRLLECSLDHPARNSARVKKKRQTKNQMGGQHYGVDTPELQRLLECRRERRELERYCHIVKIPYKL</sequence>
<proteinExistence type="predicted"/>
<dbReference type="AlphaFoldDB" id="A0AAV4CR35"/>
<name>A0AAV4CR35_9GAST</name>
<evidence type="ECO:0000313" key="2">
    <source>
        <dbReference type="EMBL" id="GFO34342.1"/>
    </source>
</evidence>
<protein>
    <submittedName>
        <fullName evidence="2">Uncharacterized protein</fullName>
    </submittedName>
</protein>
<reference evidence="2 3" key="1">
    <citation type="journal article" date="2021" name="Elife">
        <title>Chloroplast acquisition without the gene transfer in kleptoplastic sea slugs, Plakobranchus ocellatus.</title>
        <authorList>
            <person name="Maeda T."/>
            <person name="Takahashi S."/>
            <person name="Yoshida T."/>
            <person name="Shimamura S."/>
            <person name="Takaki Y."/>
            <person name="Nagai Y."/>
            <person name="Toyoda A."/>
            <person name="Suzuki Y."/>
            <person name="Arimoto A."/>
            <person name="Ishii H."/>
            <person name="Satoh N."/>
            <person name="Nishiyama T."/>
            <person name="Hasebe M."/>
            <person name="Maruyama T."/>
            <person name="Minagawa J."/>
            <person name="Obokata J."/>
            <person name="Shigenobu S."/>
        </authorList>
    </citation>
    <scope>NUCLEOTIDE SEQUENCE [LARGE SCALE GENOMIC DNA]</scope>
</reference>
<keyword evidence="3" id="KW-1185">Reference proteome</keyword>
<organism evidence="2 3">
    <name type="scientific">Plakobranchus ocellatus</name>
    <dbReference type="NCBI Taxonomy" id="259542"/>
    <lineage>
        <taxon>Eukaryota</taxon>
        <taxon>Metazoa</taxon>
        <taxon>Spiralia</taxon>
        <taxon>Lophotrochozoa</taxon>
        <taxon>Mollusca</taxon>
        <taxon>Gastropoda</taxon>
        <taxon>Heterobranchia</taxon>
        <taxon>Euthyneura</taxon>
        <taxon>Panpulmonata</taxon>
        <taxon>Sacoglossa</taxon>
        <taxon>Placobranchoidea</taxon>
        <taxon>Plakobranchidae</taxon>
        <taxon>Plakobranchus</taxon>
    </lineage>
</organism>
<gene>
    <name evidence="2" type="ORF">PoB_006084700</name>
</gene>
<accession>A0AAV4CR35</accession>
<comment type="caution">
    <text evidence="2">The sequence shown here is derived from an EMBL/GenBank/DDBJ whole genome shotgun (WGS) entry which is preliminary data.</text>
</comment>